<evidence type="ECO:0000256" key="3">
    <source>
        <dbReference type="ARBA" id="ARBA00022691"/>
    </source>
</evidence>
<keyword evidence="4 5" id="KW-0694">RNA-binding</keyword>
<dbReference type="InterPro" id="IPR029063">
    <property type="entry name" value="SAM-dependent_MTases_sf"/>
</dbReference>
<keyword evidence="2 5" id="KW-0808">Transferase</keyword>
<dbReference type="PANTHER" id="PTHR11727">
    <property type="entry name" value="DIMETHYLADENOSINE TRANSFERASE"/>
    <property type="match status" value="1"/>
</dbReference>
<name>A0A136LXR0_9BACT</name>
<dbReference type="CDD" id="cd02440">
    <property type="entry name" value="AdoMet_MTases"/>
    <property type="match status" value="1"/>
</dbReference>
<evidence type="ECO:0000313" key="8">
    <source>
        <dbReference type="Proteomes" id="UP000070457"/>
    </source>
</evidence>
<dbReference type="InterPro" id="IPR001737">
    <property type="entry name" value="KsgA/Erm"/>
</dbReference>
<evidence type="ECO:0000256" key="2">
    <source>
        <dbReference type="ARBA" id="ARBA00022679"/>
    </source>
</evidence>
<feature type="binding site" evidence="5">
    <location>
        <position position="107"/>
    </location>
    <ligand>
        <name>S-adenosyl-L-methionine</name>
        <dbReference type="ChEBI" id="CHEBI:59789"/>
    </ligand>
</feature>
<evidence type="ECO:0000313" key="7">
    <source>
        <dbReference type="EMBL" id="KXK26416.1"/>
    </source>
</evidence>
<sequence length="223" mass="25050">MHTFKKHYGQNFLTNSRFVIELVAAAELNPQTRVLEVGPGDGAVTEFLLEQAHDVTSVEIDTDLIAPLSAKFSDYISNGRYRLLNDDILRFDPEVYFGTDPYTVVGSLPYNISKKIISLFLQSSHKPEKMSLILQKEVAVDYVTPAPKASFLHTVTALYADCRLVETIPAKAFYPEPKVDGGIMTISPVAGRYSRMKELIRFIKIGFSSPRKKSQLKSEQCRI</sequence>
<protein>
    <submittedName>
        <fullName evidence="7">Ribosomal RNA small subunit methyltransferase A</fullName>
        <ecNumber evidence="7">2.1.1.182</ecNumber>
    </submittedName>
</protein>
<dbReference type="PROSITE" id="PS51689">
    <property type="entry name" value="SAM_RNA_A_N6_MT"/>
    <property type="match status" value="1"/>
</dbReference>
<evidence type="ECO:0000256" key="1">
    <source>
        <dbReference type="ARBA" id="ARBA00022603"/>
    </source>
</evidence>
<dbReference type="GO" id="GO:0052908">
    <property type="term" value="F:16S rRNA (adenine(1518)-N(6)/adenine(1519)-N(6))-dimethyltransferase activity"/>
    <property type="evidence" value="ECO:0007669"/>
    <property type="project" value="UniProtKB-EC"/>
</dbReference>
<dbReference type="Proteomes" id="UP000070457">
    <property type="component" value="Unassembled WGS sequence"/>
</dbReference>
<dbReference type="STRING" id="1617426.TR69_WS6001000419"/>
<dbReference type="EMBL" id="JYNZ01000003">
    <property type="protein sequence ID" value="KXK26416.1"/>
    <property type="molecule type" value="Genomic_DNA"/>
</dbReference>
<dbReference type="SMART" id="SM00650">
    <property type="entry name" value="rADc"/>
    <property type="match status" value="1"/>
</dbReference>
<gene>
    <name evidence="7" type="primary">rsmA</name>
    <name evidence="7" type="ORF">TR69_WS6001000419</name>
</gene>
<organism evidence="7 8">
    <name type="scientific">candidate division WS6 bacterium OLB20</name>
    <dbReference type="NCBI Taxonomy" id="1617426"/>
    <lineage>
        <taxon>Bacteria</taxon>
        <taxon>Candidatus Dojkabacteria</taxon>
    </lineage>
</organism>
<reference evidence="7 8" key="1">
    <citation type="submission" date="2015-02" db="EMBL/GenBank/DDBJ databases">
        <title>Improved understanding of the partial-nitritation anammox process through 23 genomes representing the majority of the microbial community.</title>
        <authorList>
            <person name="Speth D.R."/>
            <person name="In T Zandt M."/>
            <person name="Guerrero Cruz S."/>
            <person name="Jetten M.S."/>
            <person name="Dutilh B.E."/>
        </authorList>
    </citation>
    <scope>NUCLEOTIDE SEQUENCE [LARGE SCALE GENOMIC DNA]</scope>
    <source>
        <strain evidence="7">OLB20</strain>
    </source>
</reference>
<feature type="binding site" evidence="5">
    <location>
        <position position="13"/>
    </location>
    <ligand>
        <name>S-adenosyl-L-methionine</name>
        <dbReference type="ChEBI" id="CHEBI:59789"/>
    </ligand>
</feature>
<keyword evidence="3 5" id="KW-0949">S-adenosyl-L-methionine</keyword>
<evidence type="ECO:0000256" key="5">
    <source>
        <dbReference type="PROSITE-ProRule" id="PRU01026"/>
    </source>
</evidence>
<dbReference type="AlphaFoldDB" id="A0A136LXR0"/>
<dbReference type="EC" id="2.1.1.182" evidence="7"/>
<dbReference type="InterPro" id="IPR020598">
    <property type="entry name" value="rRNA_Ade_methylase_Trfase_N"/>
</dbReference>
<dbReference type="Pfam" id="PF00398">
    <property type="entry name" value="RrnaAD"/>
    <property type="match status" value="1"/>
</dbReference>
<accession>A0A136LXR0</accession>
<dbReference type="SUPFAM" id="SSF53335">
    <property type="entry name" value="S-adenosyl-L-methionine-dependent methyltransferases"/>
    <property type="match status" value="1"/>
</dbReference>
<proteinExistence type="inferred from homology"/>
<feature type="binding site" evidence="5">
    <location>
        <position position="38"/>
    </location>
    <ligand>
        <name>S-adenosyl-L-methionine</name>
        <dbReference type="ChEBI" id="CHEBI:59789"/>
    </ligand>
</feature>
<dbReference type="InterPro" id="IPR020596">
    <property type="entry name" value="rRNA_Ade_Mease_Trfase_CS"/>
</dbReference>
<dbReference type="PROSITE" id="PS01131">
    <property type="entry name" value="RRNA_A_DIMETH"/>
    <property type="match status" value="1"/>
</dbReference>
<keyword evidence="1 5" id="KW-0489">Methyltransferase</keyword>
<evidence type="ECO:0000259" key="6">
    <source>
        <dbReference type="SMART" id="SM00650"/>
    </source>
</evidence>
<dbReference type="GO" id="GO:0003723">
    <property type="term" value="F:RNA binding"/>
    <property type="evidence" value="ECO:0007669"/>
    <property type="project" value="UniProtKB-UniRule"/>
</dbReference>
<evidence type="ECO:0000256" key="4">
    <source>
        <dbReference type="ARBA" id="ARBA00022884"/>
    </source>
</evidence>
<dbReference type="PANTHER" id="PTHR11727:SF7">
    <property type="entry name" value="DIMETHYLADENOSINE TRANSFERASE-RELATED"/>
    <property type="match status" value="1"/>
</dbReference>
<comment type="similarity">
    <text evidence="5">Belongs to the class I-like SAM-binding methyltransferase superfamily. rRNA adenine N(6)-methyltransferase family.</text>
</comment>
<feature type="binding site" evidence="5">
    <location>
        <position position="87"/>
    </location>
    <ligand>
        <name>S-adenosyl-L-methionine</name>
        <dbReference type="ChEBI" id="CHEBI:59789"/>
    </ligand>
</feature>
<feature type="binding site" evidence="5">
    <location>
        <position position="11"/>
    </location>
    <ligand>
        <name>S-adenosyl-L-methionine</name>
        <dbReference type="ChEBI" id="CHEBI:59789"/>
    </ligand>
</feature>
<feature type="domain" description="Ribosomal RNA adenine methylase transferase N-terminal" evidence="6">
    <location>
        <begin position="18"/>
        <end position="190"/>
    </location>
</feature>
<comment type="caution">
    <text evidence="7">The sequence shown here is derived from an EMBL/GenBank/DDBJ whole genome shotgun (WGS) entry which is preliminary data.</text>
</comment>
<dbReference type="GO" id="GO:0005829">
    <property type="term" value="C:cytosol"/>
    <property type="evidence" value="ECO:0007669"/>
    <property type="project" value="TreeGrafter"/>
</dbReference>
<feature type="binding site" evidence="5">
    <location>
        <position position="59"/>
    </location>
    <ligand>
        <name>S-adenosyl-L-methionine</name>
        <dbReference type="ChEBI" id="CHEBI:59789"/>
    </ligand>
</feature>
<dbReference type="Gene3D" id="3.40.50.150">
    <property type="entry name" value="Vaccinia Virus protein VP39"/>
    <property type="match status" value="1"/>
</dbReference>